<dbReference type="EMBL" id="MN739778">
    <property type="protein sequence ID" value="QHT26047.1"/>
    <property type="molecule type" value="Genomic_DNA"/>
</dbReference>
<reference evidence="1" key="1">
    <citation type="journal article" date="2020" name="Nature">
        <title>Giant virus diversity and host interactions through global metagenomics.</title>
        <authorList>
            <person name="Schulz F."/>
            <person name="Roux S."/>
            <person name="Paez-Espino D."/>
            <person name="Jungbluth S."/>
            <person name="Walsh D.A."/>
            <person name="Denef V.J."/>
            <person name="McMahon K.D."/>
            <person name="Konstantinidis K.T."/>
            <person name="Eloe-Fadrosh E.A."/>
            <person name="Kyrpides N.C."/>
            <person name="Woyke T."/>
        </authorList>
    </citation>
    <scope>NUCLEOTIDE SEQUENCE</scope>
    <source>
        <strain evidence="1">GVMAG-M-3300023179-27</strain>
    </source>
</reference>
<evidence type="ECO:0000313" key="1">
    <source>
        <dbReference type="EMBL" id="QHT26047.1"/>
    </source>
</evidence>
<organism evidence="1">
    <name type="scientific">viral metagenome</name>
    <dbReference type="NCBI Taxonomy" id="1070528"/>
    <lineage>
        <taxon>unclassified sequences</taxon>
        <taxon>metagenomes</taxon>
        <taxon>organismal metagenomes</taxon>
    </lineage>
</organism>
<protein>
    <submittedName>
        <fullName evidence="1">Uncharacterized protein</fullName>
    </submittedName>
</protein>
<accession>A0A6C0EA43</accession>
<sequence>MEEIYITFKHILSGCRTYLDAFYFANIFTTLYPDSSELISGMINGKTYETIIDMRNMKNMLEFSNTSEWKEDIHEEIDKLLKGGADNTQHRTFSRILRYKPSKPNNANVFKIHSDIIALNSIKVTKQCPHCGKDHCDFEDADYVICGYSDPKLGYDWIGCQKDWCFRCGKKFCKSWNDDQLFIESNRTHDGVCCEKHAKNNNFNYPDDYCQCINLNINRHNFII</sequence>
<name>A0A6C0EA43_9ZZZZ</name>
<proteinExistence type="predicted"/>
<dbReference type="AlphaFoldDB" id="A0A6C0EA43"/>